<dbReference type="GO" id="GO:0051539">
    <property type="term" value="F:4 iron, 4 sulfur cluster binding"/>
    <property type="evidence" value="ECO:0007669"/>
    <property type="project" value="UniProtKB-KW"/>
</dbReference>
<organism evidence="9 10">
    <name type="scientific">Mediterraneibacter catenae</name>
    <dbReference type="NCBI Taxonomy" id="2594882"/>
    <lineage>
        <taxon>Bacteria</taxon>
        <taxon>Bacillati</taxon>
        <taxon>Bacillota</taxon>
        <taxon>Clostridia</taxon>
        <taxon>Lachnospirales</taxon>
        <taxon>Lachnospiraceae</taxon>
        <taxon>Mediterraneibacter</taxon>
    </lineage>
</organism>
<evidence type="ECO:0000313" key="10">
    <source>
        <dbReference type="Proteomes" id="UP000322025"/>
    </source>
</evidence>
<keyword evidence="3" id="KW-0479">Metal-binding</keyword>
<name>A0A5M9HV69_9FIRM</name>
<sequence length="201" mass="21217">MARVRKKKVAVVQCLGGCVRQMAVQSADTAGALADGKQEKEKGGSKNGVNCQQMIETESVVISCECGCLGGGSCVEACRLEAIHINDRGAAEVDPEKCVGCGLCAKACPRGLIRITTEEYNIYPACVSEDAGAQTRKNCDTGCIACGICVRNCPMGAISIENNHAVIDEEKCITCGMCAVKCPRGVIRDYNGIFTVREAKV</sequence>
<keyword evidence="1" id="KW-0813">Transport</keyword>
<dbReference type="Gene3D" id="3.30.70.20">
    <property type="match status" value="2"/>
</dbReference>
<feature type="domain" description="4Fe-4S ferredoxin-type" evidence="8">
    <location>
        <begin position="89"/>
        <end position="118"/>
    </location>
</feature>
<evidence type="ECO:0000256" key="7">
    <source>
        <dbReference type="ARBA" id="ARBA00023014"/>
    </source>
</evidence>
<evidence type="ECO:0000256" key="6">
    <source>
        <dbReference type="ARBA" id="ARBA00023004"/>
    </source>
</evidence>
<dbReference type="Proteomes" id="UP000322025">
    <property type="component" value="Unassembled WGS sequence"/>
</dbReference>
<keyword evidence="2" id="KW-0004">4Fe-4S</keyword>
<evidence type="ECO:0000313" key="9">
    <source>
        <dbReference type="EMBL" id="KAA8500864.1"/>
    </source>
</evidence>
<keyword evidence="4" id="KW-0677">Repeat</keyword>
<dbReference type="PROSITE" id="PS51379">
    <property type="entry name" value="4FE4S_FER_2"/>
    <property type="match status" value="4"/>
</dbReference>
<dbReference type="GO" id="GO:0046872">
    <property type="term" value="F:metal ion binding"/>
    <property type="evidence" value="ECO:0007669"/>
    <property type="project" value="UniProtKB-KW"/>
</dbReference>
<keyword evidence="6" id="KW-0408">Iron</keyword>
<evidence type="ECO:0000256" key="5">
    <source>
        <dbReference type="ARBA" id="ARBA00022982"/>
    </source>
</evidence>
<dbReference type="InterPro" id="IPR017896">
    <property type="entry name" value="4Fe4S_Fe-S-bd"/>
</dbReference>
<keyword evidence="7" id="KW-0411">Iron-sulfur</keyword>
<dbReference type="Pfam" id="PF12838">
    <property type="entry name" value="Fer4_7"/>
    <property type="match status" value="1"/>
</dbReference>
<dbReference type="CDD" id="cd10549">
    <property type="entry name" value="MtMvhB_like"/>
    <property type="match status" value="1"/>
</dbReference>
<dbReference type="PANTHER" id="PTHR43687:SF6">
    <property type="entry name" value="L-ASPARTATE SEMIALDEHYDE SULFURTRANSFERASE IRON-SULFUR SUBUNIT"/>
    <property type="match status" value="1"/>
</dbReference>
<dbReference type="RefSeq" id="WP_150311205.1">
    <property type="nucleotide sequence ID" value="NZ_VMSO01000015.1"/>
</dbReference>
<dbReference type="SUPFAM" id="SSF54862">
    <property type="entry name" value="4Fe-4S ferredoxins"/>
    <property type="match status" value="2"/>
</dbReference>
<dbReference type="OrthoDB" id="9804603at2"/>
<dbReference type="EMBL" id="VMSO01000015">
    <property type="protein sequence ID" value="KAA8500864.1"/>
    <property type="molecule type" value="Genomic_DNA"/>
</dbReference>
<feature type="domain" description="4Fe-4S ferredoxin-type" evidence="8">
    <location>
        <begin position="133"/>
        <end position="162"/>
    </location>
</feature>
<proteinExistence type="predicted"/>
<evidence type="ECO:0000256" key="1">
    <source>
        <dbReference type="ARBA" id="ARBA00022448"/>
    </source>
</evidence>
<dbReference type="Pfam" id="PF00037">
    <property type="entry name" value="Fer4"/>
    <property type="match status" value="1"/>
</dbReference>
<feature type="domain" description="4Fe-4S ferredoxin-type" evidence="8">
    <location>
        <begin position="58"/>
        <end position="88"/>
    </location>
</feature>
<evidence type="ECO:0000256" key="3">
    <source>
        <dbReference type="ARBA" id="ARBA00022723"/>
    </source>
</evidence>
<dbReference type="InterPro" id="IPR050572">
    <property type="entry name" value="Fe-S_Ferredoxin"/>
</dbReference>
<evidence type="ECO:0000256" key="4">
    <source>
        <dbReference type="ARBA" id="ARBA00022737"/>
    </source>
</evidence>
<dbReference type="PROSITE" id="PS00198">
    <property type="entry name" value="4FE4S_FER_1"/>
    <property type="match status" value="2"/>
</dbReference>
<evidence type="ECO:0000256" key="2">
    <source>
        <dbReference type="ARBA" id="ARBA00022485"/>
    </source>
</evidence>
<comment type="caution">
    <text evidence="9">The sequence shown here is derived from an EMBL/GenBank/DDBJ whole genome shotgun (WGS) entry which is preliminary data.</text>
</comment>
<feature type="domain" description="4Fe-4S ferredoxin-type" evidence="8">
    <location>
        <begin position="163"/>
        <end position="192"/>
    </location>
</feature>
<dbReference type="InterPro" id="IPR017900">
    <property type="entry name" value="4Fe4S_Fe_S_CS"/>
</dbReference>
<dbReference type="PANTHER" id="PTHR43687">
    <property type="entry name" value="ADENYLYLSULFATE REDUCTASE, BETA SUBUNIT"/>
    <property type="match status" value="1"/>
</dbReference>
<evidence type="ECO:0000259" key="8">
    <source>
        <dbReference type="PROSITE" id="PS51379"/>
    </source>
</evidence>
<reference evidence="9" key="1">
    <citation type="submission" date="2019-07" db="EMBL/GenBank/DDBJ databases">
        <authorList>
            <person name="Wongkuna S."/>
            <person name="Scaria J."/>
        </authorList>
    </citation>
    <scope>NUCLEOTIDE SEQUENCE [LARGE SCALE GENOMIC DNA]</scope>
    <source>
        <strain evidence="9">SW178</strain>
    </source>
</reference>
<gene>
    <name evidence="9" type="ORF">FNY66_11235</name>
</gene>
<keyword evidence="5" id="KW-0249">Electron transport</keyword>
<keyword evidence="10" id="KW-1185">Reference proteome</keyword>
<accession>A0A5M9HV69</accession>
<protein>
    <submittedName>
        <fullName evidence="9">4Fe-4S dicluster domain-containing protein</fullName>
    </submittedName>
</protein>
<dbReference type="AlphaFoldDB" id="A0A5M9HV69"/>